<dbReference type="EnsemblProtists" id="EOD20225">
    <property type="protein sequence ID" value="EOD20225"/>
    <property type="gene ID" value="EMIHUDRAFT_117680"/>
</dbReference>
<feature type="domain" description="C2H2-type" evidence="10">
    <location>
        <begin position="124"/>
        <end position="151"/>
    </location>
</feature>
<keyword evidence="12" id="KW-1185">Reference proteome</keyword>
<evidence type="ECO:0000256" key="6">
    <source>
        <dbReference type="ARBA" id="ARBA00023015"/>
    </source>
</evidence>
<protein>
    <recommendedName>
        <fullName evidence="10">C2H2-type domain-containing protein</fullName>
    </recommendedName>
</protein>
<dbReference type="GO" id="GO:0005634">
    <property type="term" value="C:nucleus"/>
    <property type="evidence" value="ECO:0007669"/>
    <property type="project" value="UniProtKB-SubCell"/>
</dbReference>
<dbReference type="HOGENOM" id="CLU_1043664_0_0_1"/>
<evidence type="ECO:0000256" key="4">
    <source>
        <dbReference type="ARBA" id="ARBA00022771"/>
    </source>
</evidence>
<dbReference type="SUPFAM" id="SSF57667">
    <property type="entry name" value="beta-beta-alpha zinc fingers"/>
    <property type="match status" value="1"/>
</dbReference>
<dbReference type="FunFam" id="3.30.160.60:FF:002343">
    <property type="entry name" value="Zinc finger protein 33A"/>
    <property type="match status" value="1"/>
</dbReference>
<dbReference type="Proteomes" id="UP000013827">
    <property type="component" value="Unassembled WGS sequence"/>
</dbReference>
<evidence type="ECO:0000256" key="8">
    <source>
        <dbReference type="ARBA" id="ARBA00023242"/>
    </source>
</evidence>
<accession>A0A0D3J9P0</accession>
<proteinExistence type="predicted"/>
<dbReference type="STRING" id="2903.R1E079"/>
<dbReference type="eggNOG" id="KOG1721">
    <property type="taxonomic scope" value="Eukaryota"/>
</dbReference>
<keyword evidence="6" id="KW-0805">Transcription regulation</keyword>
<dbReference type="InterPro" id="IPR036236">
    <property type="entry name" value="Znf_C2H2_sf"/>
</dbReference>
<evidence type="ECO:0000256" key="2">
    <source>
        <dbReference type="ARBA" id="ARBA00022723"/>
    </source>
</evidence>
<dbReference type="AlphaFoldDB" id="A0A0D3J9P0"/>
<dbReference type="GeneID" id="17265775"/>
<dbReference type="FunFam" id="3.30.160.60:FF:000012">
    <property type="entry name" value="RB-associated KRAB zinc finger protein-like"/>
    <property type="match status" value="1"/>
</dbReference>
<reference evidence="11" key="2">
    <citation type="submission" date="2024-10" db="UniProtKB">
        <authorList>
            <consortium name="EnsemblProtists"/>
        </authorList>
    </citation>
    <scope>IDENTIFICATION</scope>
</reference>
<evidence type="ECO:0000256" key="9">
    <source>
        <dbReference type="PROSITE-ProRule" id="PRU00042"/>
    </source>
</evidence>
<evidence type="ECO:0000256" key="1">
    <source>
        <dbReference type="ARBA" id="ARBA00004123"/>
    </source>
</evidence>
<keyword evidence="7" id="KW-0804">Transcription</keyword>
<dbReference type="InterPro" id="IPR013087">
    <property type="entry name" value="Znf_C2H2_type"/>
</dbReference>
<dbReference type="PROSITE" id="PS50157">
    <property type="entry name" value="ZINC_FINGER_C2H2_2"/>
    <property type="match status" value="2"/>
</dbReference>
<dbReference type="GO" id="GO:0000978">
    <property type="term" value="F:RNA polymerase II cis-regulatory region sequence-specific DNA binding"/>
    <property type="evidence" value="ECO:0007669"/>
    <property type="project" value="TreeGrafter"/>
</dbReference>
<organism evidence="11 12">
    <name type="scientific">Emiliania huxleyi (strain CCMP1516)</name>
    <dbReference type="NCBI Taxonomy" id="280463"/>
    <lineage>
        <taxon>Eukaryota</taxon>
        <taxon>Haptista</taxon>
        <taxon>Haptophyta</taxon>
        <taxon>Prymnesiophyceae</taxon>
        <taxon>Isochrysidales</taxon>
        <taxon>Noelaerhabdaceae</taxon>
        <taxon>Emiliania</taxon>
    </lineage>
</organism>
<dbReference type="Gene3D" id="3.30.160.60">
    <property type="entry name" value="Classic Zinc Finger"/>
    <property type="match status" value="2"/>
</dbReference>
<keyword evidence="5" id="KW-0862">Zinc</keyword>
<keyword evidence="2" id="KW-0479">Metal-binding</keyword>
<comment type="subcellular location">
    <subcellularLocation>
        <location evidence="1">Nucleus</location>
    </subcellularLocation>
</comment>
<name>A0A0D3J9P0_EMIH1</name>
<dbReference type="PROSITE" id="PS00028">
    <property type="entry name" value="ZINC_FINGER_C2H2_1"/>
    <property type="match status" value="2"/>
</dbReference>
<dbReference type="PANTHER" id="PTHR23235:SF120">
    <property type="entry name" value="KRUPPEL-LIKE FACTOR 15"/>
    <property type="match status" value="1"/>
</dbReference>
<dbReference type="PaxDb" id="2903-EOD20225"/>
<dbReference type="GO" id="GO:0008270">
    <property type="term" value="F:zinc ion binding"/>
    <property type="evidence" value="ECO:0007669"/>
    <property type="project" value="UniProtKB-KW"/>
</dbReference>
<keyword evidence="3" id="KW-0677">Repeat</keyword>
<sequence length="267" mass="27912">MPPKFPKTTGRRKEWRAIGSLPIYELFGCGEFCLAVAVMIASEKSAWSATTRPRRSNAGRVAEHRKVVEKAAKGAGGAKQPAVVGSAVATPEARPHKCNICGGAFKRLGALTEHQRIHTGERPFKCDLCDAAFAQSGHLARHKRTHAKREGEDASRGGASLQLKRAGGAPAAAVGVVPPAMTSGVSCGSSSSSSFDSSGGLSAFTSEAVAIPMALAGASPATLFDAQLAQVPTPAVNGVDFDGRWLYFRVADDIDNFLCVDTQDMAT</sequence>
<evidence type="ECO:0000259" key="10">
    <source>
        <dbReference type="PROSITE" id="PS50157"/>
    </source>
</evidence>
<evidence type="ECO:0000256" key="5">
    <source>
        <dbReference type="ARBA" id="ARBA00022833"/>
    </source>
</evidence>
<evidence type="ECO:0000313" key="12">
    <source>
        <dbReference type="Proteomes" id="UP000013827"/>
    </source>
</evidence>
<dbReference type="GO" id="GO:0000981">
    <property type="term" value="F:DNA-binding transcription factor activity, RNA polymerase II-specific"/>
    <property type="evidence" value="ECO:0007669"/>
    <property type="project" value="TreeGrafter"/>
</dbReference>
<evidence type="ECO:0000256" key="7">
    <source>
        <dbReference type="ARBA" id="ARBA00023163"/>
    </source>
</evidence>
<evidence type="ECO:0000313" key="11">
    <source>
        <dbReference type="EnsemblProtists" id="EOD20225"/>
    </source>
</evidence>
<keyword evidence="4 9" id="KW-0863">Zinc-finger</keyword>
<keyword evidence="8" id="KW-0539">Nucleus</keyword>
<dbReference type="KEGG" id="ehx:EMIHUDRAFT_117680"/>
<evidence type="ECO:0000256" key="3">
    <source>
        <dbReference type="ARBA" id="ARBA00022737"/>
    </source>
</evidence>
<feature type="domain" description="C2H2-type" evidence="10">
    <location>
        <begin position="96"/>
        <end position="123"/>
    </location>
</feature>
<dbReference type="PANTHER" id="PTHR23235">
    <property type="entry name" value="KRUEPPEL-LIKE TRANSCRIPTION FACTOR"/>
    <property type="match status" value="1"/>
</dbReference>
<dbReference type="Pfam" id="PF00096">
    <property type="entry name" value="zf-C2H2"/>
    <property type="match status" value="2"/>
</dbReference>
<dbReference type="RefSeq" id="XP_005772654.1">
    <property type="nucleotide sequence ID" value="XM_005772597.1"/>
</dbReference>
<reference evidence="12" key="1">
    <citation type="journal article" date="2013" name="Nature">
        <title>Pan genome of the phytoplankton Emiliania underpins its global distribution.</title>
        <authorList>
            <person name="Read B.A."/>
            <person name="Kegel J."/>
            <person name="Klute M.J."/>
            <person name="Kuo A."/>
            <person name="Lefebvre S.C."/>
            <person name="Maumus F."/>
            <person name="Mayer C."/>
            <person name="Miller J."/>
            <person name="Monier A."/>
            <person name="Salamov A."/>
            <person name="Young J."/>
            <person name="Aguilar M."/>
            <person name="Claverie J.M."/>
            <person name="Frickenhaus S."/>
            <person name="Gonzalez K."/>
            <person name="Herman E.K."/>
            <person name="Lin Y.C."/>
            <person name="Napier J."/>
            <person name="Ogata H."/>
            <person name="Sarno A.F."/>
            <person name="Shmutz J."/>
            <person name="Schroeder D."/>
            <person name="de Vargas C."/>
            <person name="Verret F."/>
            <person name="von Dassow P."/>
            <person name="Valentin K."/>
            <person name="Van de Peer Y."/>
            <person name="Wheeler G."/>
            <person name="Dacks J.B."/>
            <person name="Delwiche C.F."/>
            <person name="Dyhrman S.T."/>
            <person name="Glockner G."/>
            <person name="John U."/>
            <person name="Richards T."/>
            <person name="Worden A.Z."/>
            <person name="Zhang X."/>
            <person name="Grigoriev I.V."/>
            <person name="Allen A.E."/>
            <person name="Bidle K."/>
            <person name="Borodovsky M."/>
            <person name="Bowler C."/>
            <person name="Brownlee C."/>
            <person name="Cock J.M."/>
            <person name="Elias M."/>
            <person name="Gladyshev V.N."/>
            <person name="Groth M."/>
            <person name="Guda C."/>
            <person name="Hadaegh A."/>
            <person name="Iglesias-Rodriguez M.D."/>
            <person name="Jenkins J."/>
            <person name="Jones B.M."/>
            <person name="Lawson T."/>
            <person name="Leese F."/>
            <person name="Lindquist E."/>
            <person name="Lobanov A."/>
            <person name="Lomsadze A."/>
            <person name="Malik S.B."/>
            <person name="Marsh M.E."/>
            <person name="Mackinder L."/>
            <person name="Mock T."/>
            <person name="Mueller-Roeber B."/>
            <person name="Pagarete A."/>
            <person name="Parker M."/>
            <person name="Probert I."/>
            <person name="Quesneville H."/>
            <person name="Raines C."/>
            <person name="Rensing S.A."/>
            <person name="Riano-Pachon D.M."/>
            <person name="Richier S."/>
            <person name="Rokitta S."/>
            <person name="Shiraiwa Y."/>
            <person name="Soanes D.M."/>
            <person name="van der Giezen M."/>
            <person name="Wahlund T.M."/>
            <person name="Williams B."/>
            <person name="Wilson W."/>
            <person name="Wolfe G."/>
            <person name="Wurch L.L."/>
        </authorList>
    </citation>
    <scope>NUCLEOTIDE SEQUENCE</scope>
</reference>
<dbReference type="SMART" id="SM00355">
    <property type="entry name" value="ZnF_C2H2"/>
    <property type="match status" value="2"/>
</dbReference>